<dbReference type="EMBL" id="CP073720">
    <property type="protein sequence ID" value="UWP86807.1"/>
    <property type="molecule type" value="Genomic_DNA"/>
</dbReference>
<dbReference type="PANTHER" id="PTHR10680:SF28">
    <property type="entry name" value="SMP-30_GLUCONOLACTONASE_LRE-LIKE REGION DOMAIN-CONTAINING PROTEIN"/>
    <property type="match status" value="1"/>
</dbReference>
<evidence type="ECO:0000313" key="3">
    <source>
        <dbReference type="EMBL" id="UWP86807.1"/>
    </source>
</evidence>
<dbReference type="PANTHER" id="PTHR10680">
    <property type="entry name" value="PEPTIDYL-GLYCINE ALPHA-AMIDATING MONOOXYGENASE"/>
    <property type="match status" value="1"/>
</dbReference>
<gene>
    <name evidence="3" type="ORF">Dfulv_22210</name>
</gene>
<evidence type="ECO:0000313" key="4">
    <source>
        <dbReference type="Proteomes" id="UP001059617"/>
    </source>
</evidence>
<dbReference type="InterPro" id="IPR011042">
    <property type="entry name" value="6-blade_b-propeller_TolB-like"/>
</dbReference>
<keyword evidence="4" id="KW-1185">Reference proteome</keyword>
<keyword evidence="1" id="KW-0732">Signal</keyword>
<dbReference type="Proteomes" id="UP001059617">
    <property type="component" value="Chromosome"/>
</dbReference>
<name>A0ABY5WAC1_9ACTN</name>
<proteinExistence type="predicted"/>
<evidence type="ECO:0000256" key="2">
    <source>
        <dbReference type="ARBA" id="ARBA00023180"/>
    </source>
</evidence>
<dbReference type="Gene3D" id="2.120.10.30">
    <property type="entry name" value="TolB, C-terminal domain"/>
    <property type="match status" value="1"/>
</dbReference>
<organism evidence="3 4">
    <name type="scientific">Dactylosporangium fulvum</name>
    <dbReference type="NCBI Taxonomy" id="53359"/>
    <lineage>
        <taxon>Bacteria</taxon>
        <taxon>Bacillati</taxon>
        <taxon>Actinomycetota</taxon>
        <taxon>Actinomycetes</taxon>
        <taxon>Micromonosporales</taxon>
        <taxon>Micromonosporaceae</taxon>
        <taxon>Dactylosporangium</taxon>
    </lineage>
</organism>
<dbReference type="SUPFAM" id="SSF101898">
    <property type="entry name" value="NHL repeat"/>
    <property type="match status" value="1"/>
</dbReference>
<keyword evidence="2" id="KW-0325">Glycoprotein</keyword>
<reference evidence="3" key="1">
    <citation type="submission" date="2021-04" db="EMBL/GenBank/DDBJ databases">
        <authorList>
            <person name="Hartkoorn R.C."/>
            <person name="Beaudoing E."/>
            <person name="Hot D."/>
        </authorList>
    </citation>
    <scope>NUCLEOTIDE SEQUENCE</scope>
    <source>
        <strain evidence="3">NRRL B-16292</strain>
    </source>
</reference>
<evidence type="ECO:0000256" key="1">
    <source>
        <dbReference type="ARBA" id="ARBA00022729"/>
    </source>
</evidence>
<sequence>MTASPADISSATQWQDLTDVLTPDSTGWAHPGMAYDDGTFLTTDALEPRVIAFDPTGATSWSVAVPAREVHGIAVDGDTLWLADPGNKECRGDDGNYTTHAARDGGQVLAIGRDGHVRARIGRPDLPIYREKVFRPTSVVAADDIWVADGYGADLVHRYSRSGTLLGTIGLGDVDLDNPHSIAWDERRGARLLIADRGHSRILALDPQSADVVAVIGQGEVDRPSGMTVWRDHLVVADLHGRVLVFDAEDRLVVHLGAGDSAALDREGWPNAVRAGVTVRPDLSPGAFNAPHDVAVSPDGTLVVCEWMIGGRLTALDLRALLATPVNPATITPERGPGQ</sequence>
<accession>A0ABY5WAC1</accession>
<dbReference type="RefSeq" id="WP_259866351.1">
    <property type="nucleotide sequence ID" value="NZ_BAAAST010000004.1"/>
</dbReference>
<protein>
    <submittedName>
        <fullName evidence="3">Uncharacterized protein</fullName>
    </submittedName>
</protein>
<reference evidence="3" key="2">
    <citation type="submission" date="2022-09" db="EMBL/GenBank/DDBJ databases">
        <title>Biosynthetic gene clusters of Dactylosporangioum fulvum.</title>
        <authorList>
            <person name="Caradec T."/>
        </authorList>
    </citation>
    <scope>NUCLEOTIDE SEQUENCE</scope>
    <source>
        <strain evidence="3">NRRL B-16292</strain>
    </source>
</reference>